<feature type="non-terminal residue" evidence="1">
    <location>
        <position position="1"/>
    </location>
</feature>
<accession>A0ACA9PS59</accession>
<dbReference type="Proteomes" id="UP000789366">
    <property type="component" value="Unassembled WGS sequence"/>
</dbReference>
<keyword evidence="2" id="KW-1185">Reference proteome</keyword>
<protein>
    <submittedName>
        <fullName evidence="1">13387_t:CDS:1</fullName>
    </submittedName>
</protein>
<comment type="caution">
    <text evidence="1">The sequence shown here is derived from an EMBL/GenBank/DDBJ whole genome shotgun (WGS) entry which is preliminary data.</text>
</comment>
<reference evidence="1" key="1">
    <citation type="submission" date="2021-06" db="EMBL/GenBank/DDBJ databases">
        <authorList>
            <person name="Kallberg Y."/>
            <person name="Tangrot J."/>
            <person name="Rosling A."/>
        </authorList>
    </citation>
    <scope>NUCLEOTIDE SEQUENCE</scope>
    <source>
        <strain evidence="1">28 12/20/2015</strain>
    </source>
</reference>
<sequence length="64" mass="7195">LDRVRLGLYLQNEQIDAKKTYKTITVLKETQRNTFIISVIHLISVIYLVNVIHLVDAGIAAATS</sequence>
<evidence type="ECO:0000313" key="1">
    <source>
        <dbReference type="EMBL" id="CAG8721024.1"/>
    </source>
</evidence>
<proteinExistence type="predicted"/>
<name>A0ACA9PS59_9GLOM</name>
<evidence type="ECO:0000313" key="2">
    <source>
        <dbReference type="Proteomes" id="UP000789366"/>
    </source>
</evidence>
<organism evidence="1 2">
    <name type="scientific">Cetraspora pellucida</name>
    <dbReference type="NCBI Taxonomy" id="1433469"/>
    <lineage>
        <taxon>Eukaryota</taxon>
        <taxon>Fungi</taxon>
        <taxon>Fungi incertae sedis</taxon>
        <taxon>Mucoromycota</taxon>
        <taxon>Glomeromycotina</taxon>
        <taxon>Glomeromycetes</taxon>
        <taxon>Diversisporales</taxon>
        <taxon>Gigasporaceae</taxon>
        <taxon>Cetraspora</taxon>
    </lineage>
</organism>
<dbReference type="EMBL" id="CAJVPW010029379">
    <property type="protein sequence ID" value="CAG8721024.1"/>
    <property type="molecule type" value="Genomic_DNA"/>
</dbReference>
<gene>
    <name evidence="1" type="ORF">SPELUC_LOCUS12436</name>
</gene>